<dbReference type="EC" id="3.1.21.-" evidence="6"/>
<evidence type="ECO:0000256" key="3">
    <source>
        <dbReference type="ARBA" id="ARBA00023125"/>
    </source>
</evidence>
<dbReference type="EMBL" id="JAJPPU010000002">
    <property type="protein sequence ID" value="MCD8472632.1"/>
    <property type="molecule type" value="Genomic_DNA"/>
</dbReference>
<dbReference type="GeneID" id="68901820"/>
<evidence type="ECO:0000313" key="5">
    <source>
        <dbReference type="EMBL" id="EWS77124.1"/>
    </source>
</evidence>
<evidence type="ECO:0000313" key="7">
    <source>
        <dbReference type="Proteomes" id="UP000020406"/>
    </source>
</evidence>
<dbReference type="REBASE" id="85365">
    <property type="entry name" value="S.XfaPLSORF12450P"/>
</dbReference>
<evidence type="ECO:0000256" key="1">
    <source>
        <dbReference type="ARBA" id="ARBA00010923"/>
    </source>
</evidence>
<keyword evidence="6" id="KW-0378">Hydrolase</keyword>
<keyword evidence="2" id="KW-0680">Restriction system</keyword>
<dbReference type="Pfam" id="PF01420">
    <property type="entry name" value="Methylase_S"/>
    <property type="match status" value="1"/>
</dbReference>
<dbReference type="InterPro" id="IPR000055">
    <property type="entry name" value="Restrct_endonuc_typeI_TRD"/>
</dbReference>
<dbReference type="InterPro" id="IPR044946">
    <property type="entry name" value="Restrct_endonuc_typeI_TRD_sf"/>
</dbReference>
<dbReference type="Proteomes" id="UP001430701">
    <property type="component" value="Unassembled WGS sequence"/>
</dbReference>
<dbReference type="PANTHER" id="PTHR43140">
    <property type="entry name" value="TYPE-1 RESTRICTION ENZYME ECOKI SPECIFICITY PROTEIN"/>
    <property type="match status" value="1"/>
</dbReference>
<dbReference type="GO" id="GO:0003677">
    <property type="term" value="F:DNA binding"/>
    <property type="evidence" value="ECO:0007669"/>
    <property type="project" value="UniProtKB-KW"/>
</dbReference>
<dbReference type="GO" id="GO:0016787">
    <property type="term" value="F:hydrolase activity"/>
    <property type="evidence" value="ECO:0007669"/>
    <property type="project" value="UniProtKB-KW"/>
</dbReference>
<gene>
    <name evidence="5" type="ORF">AF72_12455</name>
    <name evidence="6" type="ORF">LPH55_03875</name>
</gene>
<comment type="caution">
    <text evidence="5">The sequence shown here is derived from an EMBL/GenBank/DDBJ whole genome shotgun (WGS) entry which is preliminary data.</text>
</comment>
<evidence type="ECO:0000256" key="2">
    <source>
        <dbReference type="ARBA" id="ARBA00022747"/>
    </source>
</evidence>
<dbReference type="STRING" id="1444770.AF72_12455"/>
<organism evidence="5 7">
    <name type="scientific">Xylella taiwanensis</name>
    <dbReference type="NCBI Taxonomy" id="1444770"/>
    <lineage>
        <taxon>Bacteria</taxon>
        <taxon>Pseudomonadati</taxon>
        <taxon>Pseudomonadota</taxon>
        <taxon>Gammaproteobacteria</taxon>
        <taxon>Lysobacterales</taxon>
        <taxon>Lysobacteraceae</taxon>
        <taxon>Xylella</taxon>
    </lineage>
</organism>
<dbReference type="AlphaFoldDB" id="Z9JG25"/>
<dbReference type="RefSeq" id="WP_081755486.1">
    <property type="nucleotide sequence ID" value="NZ_CP053627.1"/>
</dbReference>
<reference evidence="5 7" key="1">
    <citation type="journal article" date="2014" name="Genome Announc.">
        <title>Draft Genome Sequence of Xylella fastidiosa Pear Leaf Scorch Strain in Taiwan.</title>
        <authorList>
            <person name="Su C.C."/>
            <person name="Deng W.L."/>
            <person name="Jan F.J."/>
            <person name="Chang C.J."/>
            <person name="Huang H."/>
            <person name="Chen J."/>
        </authorList>
    </citation>
    <scope>NUCLEOTIDE SEQUENCE [LARGE SCALE GENOMIC DNA]</scope>
    <source>
        <strain evidence="5 7">PLS229</strain>
    </source>
</reference>
<dbReference type="Gene3D" id="3.90.220.20">
    <property type="entry name" value="DNA methylase specificity domains"/>
    <property type="match status" value="2"/>
</dbReference>
<proteinExistence type="inferred from homology"/>
<feature type="domain" description="Type I restriction modification DNA specificity" evidence="4">
    <location>
        <begin position="239"/>
        <end position="370"/>
    </location>
</feature>
<evidence type="ECO:0000313" key="8">
    <source>
        <dbReference type="Proteomes" id="UP001430701"/>
    </source>
</evidence>
<keyword evidence="6" id="KW-0255">Endonuclease</keyword>
<dbReference type="PATRIC" id="fig|1444770.3.peg.2938"/>
<keyword evidence="3" id="KW-0238">DNA-binding</keyword>
<keyword evidence="6" id="KW-0540">Nuclease</keyword>
<sequence>MFDQHSTPLKPGWRRVRFGDVVRLSKGRSQDPLADGLERYVGLEHLQPEDVRIRRWGHVADGVTFTSVFQPGQVLFGKRRAYQRKVAVADFAGVCSGDIYVLESKDAQVLLPELLPFICQTDAFFDHAVSTSAGSLSPRTHWTSLAKFEFALPPMEEQRRIVGLFLEIERNSDDLISLEGRSSLLIEAIFQHYVWSDASLIQQPISQIAEINPKVSSLSEEDPFIPMEAVDPWTQKINPSKIEKKGKRGGIRAQGGDILMARITPCLENGKIAQVPVSIEKSGGSTEFIVFRAKEGTDQQYLYHLITSRVFHSQAAGIMSGSTGRQRASANDVGRIRVPILPLTKQREICSLIKQIRKIKEVTNFRLQQLSQMKLAVFTGVSRV</sequence>
<protein>
    <submittedName>
        <fullName evidence="6">Restriction endonuclease subunit S</fullName>
        <ecNumber evidence="6">3.1.21.-</ecNumber>
    </submittedName>
</protein>
<dbReference type="GO" id="GO:0009307">
    <property type="term" value="P:DNA restriction-modification system"/>
    <property type="evidence" value="ECO:0007669"/>
    <property type="project" value="UniProtKB-KW"/>
</dbReference>
<evidence type="ECO:0000313" key="6">
    <source>
        <dbReference type="EMBL" id="MCD8472632.1"/>
    </source>
</evidence>
<dbReference type="SUPFAM" id="SSF116734">
    <property type="entry name" value="DNA methylase specificity domain"/>
    <property type="match status" value="2"/>
</dbReference>
<dbReference type="OrthoDB" id="9798929at2"/>
<dbReference type="CDD" id="cd17260">
    <property type="entry name" value="RMtype1_S_EcoEI-TRD1-CR1_like"/>
    <property type="match status" value="1"/>
</dbReference>
<accession>Z9JG25</accession>
<dbReference type="GO" id="GO:0004519">
    <property type="term" value="F:endonuclease activity"/>
    <property type="evidence" value="ECO:0007669"/>
    <property type="project" value="UniProtKB-KW"/>
</dbReference>
<dbReference type="PANTHER" id="PTHR43140:SF1">
    <property type="entry name" value="TYPE I RESTRICTION ENZYME ECOKI SPECIFICITY SUBUNIT"/>
    <property type="match status" value="1"/>
</dbReference>
<dbReference type="InterPro" id="IPR051212">
    <property type="entry name" value="Type-I_RE_S_subunit"/>
</dbReference>
<keyword evidence="8" id="KW-1185">Reference proteome</keyword>
<name>Z9JG25_9GAMM</name>
<reference evidence="6" key="2">
    <citation type="submission" date="2021-11" db="EMBL/GenBank/DDBJ databases">
        <title>Genome sequence of Xylella taiwanensis PLS432.</title>
        <authorList>
            <person name="Weng L.-W."/>
            <person name="Su C.-C."/>
            <person name="Tsai C.-W."/>
            <person name="Kuo C.-H."/>
        </authorList>
    </citation>
    <scope>NUCLEOTIDE SEQUENCE</scope>
    <source>
        <strain evidence="6">PLS432</strain>
    </source>
</reference>
<evidence type="ECO:0000259" key="4">
    <source>
        <dbReference type="Pfam" id="PF01420"/>
    </source>
</evidence>
<dbReference type="eggNOG" id="COG0732">
    <property type="taxonomic scope" value="Bacteria"/>
</dbReference>
<dbReference type="EMBL" id="JDSQ01000031">
    <property type="protein sequence ID" value="EWS77124.1"/>
    <property type="molecule type" value="Genomic_DNA"/>
</dbReference>
<dbReference type="Proteomes" id="UP000020406">
    <property type="component" value="Unassembled WGS sequence"/>
</dbReference>
<comment type="similarity">
    <text evidence="1">Belongs to the type-I restriction system S methylase family.</text>
</comment>